<feature type="compositionally biased region" description="Basic residues" evidence="1">
    <location>
        <begin position="70"/>
        <end position="81"/>
    </location>
</feature>
<name>A0AAV9EAZ1_ACOCL</name>
<dbReference type="EMBL" id="JAUJYO010000009">
    <property type="protein sequence ID" value="KAK1309503.1"/>
    <property type="molecule type" value="Genomic_DNA"/>
</dbReference>
<accession>A0AAV9EAZ1</accession>
<evidence type="ECO:0000313" key="2">
    <source>
        <dbReference type="EMBL" id="KAK1309503.1"/>
    </source>
</evidence>
<keyword evidence="3" id="KW-1185">Reference proteome</keyword>
<dbReference type="Proteomes" id="UP001180020">
    <property type="component" value="Unassembled WGS sequence"/>
</dbReference>
<organism evidence="2 3">
    <name type="scientific">Acorus calamus</name>
    <name type="common">Sweet flag</name>
    <dbReference type="NCBI Taxonomy" id="4465"/>
    <lineage>
        <taxon>Eukaryota</taxon>
        <taxon>Viridiplantae</taxon>
        <taxon>Streptophyta</taxon>
        <taxon>Embryophyta</taxon>
        <taxon>Tracheophyta</taxon>
        <taxon>Spermatophyta</taxon>
        <taxon>Magnoliopsida</taxon>
        <taxon>Liliopsida</taxon>
        <taxon>Acoraceae</taxon>
        <taxon>Acorus</taxon>
    </lineage>
</organism>
<protein>
    <submittedName>
        <fullName evidence="2">Uncharacterized protein</fullName>
    </submittedName>
</protein>
<comment type="caution">
    <text evidence="2">The sequence shown here is derived from an EMBL/GenBank/DDBJ whole genome shotgun (WGS) entry which is preliminary data.</text>
</comment>
<feature type="region of interest" description="Disordered" evidence="1">
    <location>
        <begin position="64"/>
        <end position="88"/>
    </location>
</feature>
<gene>
    <name evidence="2" type="ORF">QJS10_CPA09g00963</name>
</gene>
<dbReference type="AlphaFoldDB" id="A0AAV9EAZ1"/>
<proteinExistence type="predicted"/>
<sequence length="88" mass="9740">MTATTQKPTGASNHVKGRGRAIKFHVPLHSGVQSLNMSKFGSFDSFTTPTKAWISQLPSPLSWDKGMGRTLKRKTQTRTRATRIQGKI</sequence>
<evidence type="ECO:0000313" key="3">
    <source>
        <dbReference type="Proteomes" id="UP001180020"/>
    </source>
</evidence>
<reference evidence="2" key="2">
    <citation type="submission" date="2023-06" db="EMBL/GenBank/DDBJ databases">
        <authorList>
            <person name="Ma L."/>
            <person name="Liu K.-W."/>
            <person name="Li Z."/>
            <person name="Hsiao Y.-Y."/>
            <person name="Qi Y."/>
            <person name="Fu T."/>
            <person name="Tang G."/>
            <person name="Zhang D."/>
            <person name="Sun W.-H."/>
            <person name="Liu D.-K."/>
            <person name="Li Y."/>
            <person name="Chen G.-Z."/>
            <person name="Liu X.-D."/>
            <person name="Liao X.-Y."/>
            <person name="Jiang Y.-T."/>
            <person name="Yu X."/>
            <person name="Hao Y."/>
            <person name="Huang J."/>
            <person name="Zhao X.-W."/>
            <person name="Ke S."/>
            <person name="Chen Y.-Y."/>
            <person name="Wu W.-L."/>
            <person name="Hsu J.-L."/>
            <person name="Lin Y.-F."/>
            <person name="Huang M.-D."/>
            <person name="Li C.-Y."/>
            <person name="Huang L."/>
            <person name="Wang Z.-W."/>
            <person name="Zhao X."/>
            <person name="Zhong W.-Y."/>
            <person name="Peng D.-H."/>
            <person name="Ahmad S."/>
            <person name="Lan S."/>
            <person name="Zhang J.-S."/>
            <person name="Tsai W.-C."/>
            <person name="Van De Peer Y."/>
            <person name="Liu Z.-J."/>
        </authorList>
    </citation>
    <scope>NUCLEOTIDE SEQUENCE</scope>
    <source>
        <strain evidence="2">CP</strain>
        <tissue evidence="2">Leaves</tissue>
    </source>
</reference>
<evidence type="ECO:0000256" key="1">
    <source>
        <dbReference type="SAM" id="MobiDB-lite"/>
    </source>
</evidence>
<reference evidence="2" key="1">
    <citation type="journal article" date="2023" name="Nat. Commun.">
        <title>Diploid and tetraploid genomes of Acorus and the evolution of monocots.</title>
        <authorList>
            <person name="Ma L."/>
            <person name="Liu K.W."/>
            <person name="Li Z."/>
            <person name="Hsiao Y.Y."/>
            <person name="Qi Y."/>
            <person name="Fu T."/>
            <person name="Tang G.D."/>
            <person name="Zhang D."/>
            <person name="Sun W.H."/>
            <person name="Liu D.K."/>
            <person name="Li Y."/>
            <person name="Chen G.Z."/>
            <person name="Liu X.D."/>
            <person name="Liao X.Y."/>
            <person name="Jiang Y.T."/>
            <person name="Yu X."/>
            <person name="Hao Y."/>
            <person name="Huang J."/>
            <person name="Zhao X.W."/>
            <person name="Ke S."/>
            <person name="Chen Y.Y."/>
            <person name="Wu W.L."/>
            <person name="Hsu J.L."/>
            <person name="Lin Y.F."/>
            <person name="Huang M.D."/>
            <person name="Li C.Y."/>
            <person name="Huang L."/>
            <person name="Wang Z.W."/>
            <person name="Zhao X."/>
            <person name="Zhong W.Y."/>
            <person name="Peng D.H."/>
            <person name="Ahmad S."/>
            <person name="Lan S."/>
            <person name="Zhang J.S."/>
            <person name="Tsai W.C."/>
            <person name="Van de Peer Y."/>
            <person name="Liu Z.J."/>
        </authorList>
    </citation>
    <scope>NUCLEOTIDE SEQUENCE</scope>
    <source>
        <strain evidence="2">CP</strain>
    </source>
</reference>